<evidence type="ECO:0000313" key="2">
    <source>
        <dbReference type="EMBL" id="KAK2849361.1"/>
    </source>
</evidence>
<evidence type="ECO:0000313" key="3">
    <source>
        <dbReference type="Proteomes" id="UP001187415"/>
    </source>
</evidence>
<reference evidence="2" key="1">
    <citation type="submission" date="2023-07" db="EMBL/GenBank/DDBJ databases">
        <title>Chromosome-level Genome Assembly of Striped Snakehead (Channa striata).</title>
        <authorList>
            <person name="Liu H."/>
        </authorList>
    </citation>
    <scope>NUCLEOTIDE SEQUENCE</scope>
    <source>
        <strain evidence="2">Gz</strain>
        <tissue evidence="2">Muscle</tissue>
    </source>
</reference>
<dbReference type="EMBL" id="JAUPFM010000006">
    <property type="protein sequence ID" value="KAK2849361.1"/>
    <property type="molecule type" value="Genomic_DNA"/>
</dbReference>
<keyword evidence="3" id="KW-1185">Reference proteome</keyword>
<proteinExistence type="predicted"/>
<comment type="caution">
    <text evidence="2">The sequence shown here is derived from an EMBL/GenBank/DDBJ whole genome shotgun (WGS) entry which is preliminary data.</text>
</comment>
<gene>
    <name evidence="2" type="ORF">Q5P01_009195</name>
</gene>
<dbReference type="AlphaFoldDB" id="A0AA88SSC6"/>
<organism evidence="2 3">
    <name type="scientific">Channa striata</name>
    <name type="common">Snakehead murrel</name>
    <name type="synonym">Ophicephalus striatus</name>
    <dbReference type="NCBI Taxonomy" id="64152"/>
    <lineage>
        <taxon>Eukaryota</taxon>
        <taxon>Metazoa</taxon>
        <taxon>Chordata</taxon>
        <taxon>Craniata</taxon>
        <taxon>Vertebrata</taxon>
        <taxon>Euteleostomi</taxon>
        <taxon>Actinopterygii</taxon>
        <taxon>Neopterygii</taxon>
        <taxon>Teleostei</taxon>
        <taxon>Neoteleostei</taxon>
        <taxon>Acanthomorphata</taxon>
        <taxon>Anabantaria</taxon>
        <taxon>Anabantiformes</taxon>
        <taxon>Channoidei</taxon>
        <taxon>Channidae</taxon>
        <taxon>Channa</taxon>
    </lineage>
</organism>
<protein>
    <submittedName>
        <fullName evidence="2">Uncharacterized protein</fullName>
    </submittedName>
</protein>
<feature type="compositionally biased region" description="Basic and acidic residues" evidence="1">
    <location>
        <begin position="136"/>
        <end position="148"/>
    </location>
</feature>
<accession>A0AA88SSC6</accession>
<feature type="region of interest" description="Disordered" evidence="1">
    <location>
        <begin position="121"/>
        <end position="148"/>
    </location>
</feature>
<evidence type="ECO:0000256" key="1">
    <source>
        <dbReference type="SAM" id="MobiDB-lite"/>
    </source>
</evidence>
<dbReference type="Proteomes" id="UP001187415">
    <property type="component" value="Unassembled WGS sequence"/>
</dbReference>
<sequence>MTSLARSKQLNTAEHLQQQQVKPSLMQLHCSSHPGSLGPLKCIISSKRYPSALTSVLAGCLPSPLNGLINSSWFLDGLDFIVLHSPLSSCSSLILNVILSDFNMSAFSERAAFDYIELGRQSPEQQQQQQQRQQHRASEIFKERYSSS</sequence>
<name>A0AA88SSC6_CHASR</name>